<organism evidence="2 3">
    <name type="scientific">Dorcoceras hygrometricum</name>
    <dbReference type="NCBI Taxonomy" id="472368"/>
    <lineage>
        <taxon>Eukaryota</taxon>
        <taxon>Viridiplantae</taxon>
        <taxon>Streptophyta</taxon>
        <taxon>Embryophyta</taxon>
        <taxon>Tracheophyta</taxon>
        <taxon>Spermatophyta</taxon>
        <taxon>Magnoliopsida</taxon>
        <taxon>eudicotyledons</taxon>
        <taxon>Gunneridae</taxon>
        <taxon>Pentapetalae</taxon>
        <taxon>asterids</taxon>
        <taxon>lamiids</taxon>
        <taxon>Lamiales</taxon>
        <taxon>Gesneriaceae</taxon>
        <taxon>Didymocarpoideae</taxon>
        <taxon>Trichosporeae</taxon>
        <taxon>Loxocarpinae</taxon>
        <taxon>Dorcoceras</taxon>
    </lineage>
</organism>
<dbReference type="AlphaFoldDB" id="A0A2Z7APP6"/>
<protein>
    <submittedName>
        <fullName evidence="2">Uncharacterized protein</fullName>
    </submittedName>
</protein>
<reference evidence="2 3" key="1">
    <citation type="journal article" date="2015" name="Proc. Natl. Acad. Sci. U.S.A.">
        <title>The resurrection genome of Boea hygrometrica: A blueprint for survival of dehydration.</title>
        <authorList>
            <person name="Xiao L."/>
            <person name="Yang G."/>
            <person name="Zhang L."/>
            <person name="Yang X."/>
            <person name="Zhao S."/>
            <person name="Ji Z."/>
            <person name="Zhou Q."/>
            <person name="Hu M."/>
            <person name="Wang Y."/>
            <person name="Chen M."/>
            <person name="Xu Y."/>
            <person name="Jin H."/>
            <person name="Xiao X."/>
            <person name="Hu G."/>
            <person name="Bao F."/>
            <person name="Hu Y."/>
            <person name="Wan P."/>
            <person name="Li L."/>
            <person name="Deng X."/>
            <person name="Kuang T."/>
            <person name="Xiang C."/>
            <person name="Zhu J.K."/>
            <person name="Oliver M.J."/>
            <person name="He Y."/>
        </authorList>
    </citation>
    <scope>NUCLEOTIDE SEQUENCE [LARGE SCALE GENOMIC DNA]</scope>
    <source>
        <strain evidence="3">cv. XS01</strain>
    </source>
</reference>
<keyword evidence="3" id="KW-1185">Reference proteome</keyword>
<dbReference type="Proteomes" id="UP000250235">
    <property type="component" value="Unassembled WGS sequence"/>
</dbReference>
<evidence type="ECO:0000256" key="1">
    <source>
        <dbReference type="SAM" id="MobiDB-lite"/>
    </source>
</evidence>
<evidence type="ECO:0000313" key="2">
    <source>
        <dbReference type="EMBL" id="KZV23851.1"/>
    </source>
</evidence>
<gene>
    <name evidence="2" type="ORF">F511_31196</name>
</gene>
<name>A0A2Z7APP6_9LAMI</name>
<accession>A0A2Z7APP6</accession>
<dbReference type="EMBL" id="KV013362">
    <property type="protein sequence ID" value="KZV23851.1"/>
    <property type="molecule type" value="Genomic_DNA"/>
</dbReference>
<evidence type="ECO:0000313" key="3">
    <source>
        <dbReference type="Proteomes" id="UP000250235"/>
    </source>
</evidence>
<feature type="region of interest" description="Disordered" evidence="1">
    <location>
        <begin position="168"/>
        <end position="187"/>
    </location>
</feature>
<sequence>MAAMFKALESTDLRGFLGCSSGIYEADLVAFFQNALAGSLDAVTHERFLLMTAIHCGLKINWKNTRLALCEPKPFPTLKVLNVKTVGTYVAKQKGTDDGNEGDEPVMATAVVVKKKVVTKKRTAPTTADPVAKKKRTTVGRSAPAEKDLAMVPVVQNPEPISVVPAATPETQRRRRAPKNKLTLPEGSDDEIVDSIIHQVIVDTAAIETGEPDLEEPVIKETAEIVPSLSFAKPAATTSRSIHEKTSQNDTVPTNLNDIVKVTSASLPPAGSPVATHYSQQPLAAGSIRNTQNATFQLNETTSLHFYDWFPKPAAGHSKLTHLLIQ</sequence>
<proteinExistence type="predicted"/>